<evidence type="ECO:0000256" key="1">
    <source>
        <dbReference type="ARBA" id="ARBA00022795"/>
    </source>
</evidence>
<evidence type="ECO:0000256" key="2">
    <source>
        <dbReference type="SAM" id="MobiDB-lite"/>
    </source>
</evidence>
<dbReference type="Proteomes" id="UP000823618">
    <property type="component" value="Unassembled WGS sequence"/>
</dbReference>
<keyword evidence="3" id="KW-0282">Flagellum</keyword>
<dbReference type="Pfam" id="PF05130">
    <property type="entry name" value="FlgN"/>
    <property type="match status" value="1"/>
</dbReference>
<proteinExistence type="predicted"/>
<comment type="caution">
    <text evidence="3">The sequence shown here is derived from an EMBL/GenBank/DDBJ whole genome shotgun (WGS) entry which is preliminary data.</text>
</comment>
<evidence type="ECO:0000313" key="4">
    <source>
        <dbReference type="Proteomes" id="UP000823618"/>
    </source>
</evidence>
<dbReference type="InterPro" id="IPR036679">
    <property type="entry name" value="FlgN-like_sf"/>
</dbReference>
<keyword evidence="3" id="KW-0969">Cilium</keyword>
<dbReference type="GO" id="GO:0044780">
    <property type="term" value="P:bacterial-type flagellum assembly"/>
    <property type="evidence" value="ECO:0007669"/>
    <property type="project" value="InterPro"/>
</dbReference>
<dbReference type="EMBL" id="JADIML010000215">
    <property type="protein sequence ID" value="MBO8463809.1"/>
    <property type="molecule type" value="Genomic_DNA"/>
</dbReference>
<accession>A0A9D9I222</accession>
<organism evidence="3 4">
    <name type="scientific">Candidatus Scybalomonas excrementavium</name>
    <dbReference type="NCBI Taxonomy" id="2840943"/>
    <lineage>
        <taxon>Bacteria</taxon>
        <taxon>Bacillati</taxon>
        <taxon>Bacillota</taxon>
        <taxon>Clostridia</taxon>
        <taxon>Lachnospirales</taxon>
        <taxon>Lachnospiraceae</taxon>
        <taxon>Lachnospiraceae incertae sedis</taxon>
        <taxon>Candidatus Scybalomonas</taxon>
    </lineage>
</organism>
<name>A0A9D9I222_9FIRM</name>
<gene>
    <name evidence="3" type="primary">flgN</name>
    <name evidence="3" type="ORF">IAC13_07755</name>
</gene>
<keyword evidence="3" id="KW-0966">Cell projection</keyword>
<dbReference type="InterPro" id="IPR007809">
    <property type="entry name" value="FlgN-like"/>
</dbReference>
<keyword evidence="1" id="KW-1005">Bacterial flagellum biogenesis</keyword>
<dbReference type="Gene3D" id="1.20.58.300">
    <property type="entry name" value="FlgN-like"/>
    <property type="match status" value="1"/>
</dbReference>
<dbReference type="AlphaFoldDB" id="A0A9D9I222"/>
<protein>
    <submittedName>
        <fullName evidence="3">Flagellar export chaperone FlgN</fullName>
    </submittedName>
</protein>
<evidence type="ECO:0000313" key="3">
    <source>
        <dbReference type="EMBL" id="MBO8463809.1"/>
    </source>
</evidence>
<feature type="region of interest" description="Disordered" evidence="2">
    <location>
        <begin position="128"/>
        <end position="148"/>
    </location>
</feature>
<reference evidence="3" key="2">
    <citation type="journal article" date="2021" name="PeerJ">
        <title>Extensive microbial diversity within the chicken gut microbiome revealed by metagenomics and culture.</title>
        <authorList>
            <person name="Gilroy R."/>
            <person name="Ravi A."/>
            <person name="Getino M."/>
            <person name="Pursley I."/>
            <person name="Horton D.L."/>
            <person name="Alikhan N.F."/>
            <person name="Baker D."/>
            <person name="Gharbi K."/>
            <person name="Hall N."/>
            <person name="Watson M."/>
            <person name="Adriaenssens E.M."/>
            <person name="Foster-Nyarko E."/>
            <person name="Jarju S."/>
            <person name="Secka A."/>
            <person name="Antonio M."/>
            <person name="Oren A."/>
            <person name="Chaudhuri R.R."/>
            <person name="La Ragione R."/>
            <person name="Hildebrand F."/>
            <person name="Pallen M.J."/>
        </authorList>
    </citation>
    <scope>NUCLEOTIDE SEQUENCE</scope>
    <source>
        <strain evidence="3">E3-2379</strain>
    </source>
</reference>
<reference evidence="3" key="1">
    <citation type="submission" date="2020-10" db="EMBL/GenBank/DDBJ databases">
        <authorList>
            <person name="Gilroy R."/>
        </authorList>
    </citation>
    <scope>NUCLEOTIDE SEQUENCE</scope>
    <source>
        <strain evidence="3">E3-2379</strain>
    </source>
</reference>
<dbReference type="SUPFAM" id="SSF140566">
    <property type="entry name" value="FlgN-like"/>
    <property type="match status" value="1"/>
</dbReference>
<sequence length="148" mass="17275">MYNLSNFIQLLKDYISLFDALVEVEQEKLLAAKKNRVTFVEEAMKKEQVYILQLKGYDKKREQIQQELGFSSLSFQQILEQVSKEENDQLTPLFYQFQEKVALLQEVSENAKKMIELNLHTIEKALKQEKADSASSQKPIGSFHSRKI</sequence>